<dbReference type="Proteomes" id="UP000680304">
    <property type="component" value="Unassembled WGS sequence"/>
</dbReference>
<keyword evidence="2" id="KW-1185">Reference proteome</keyword>
<evidence type="ECO:0000313" key="2">
    <source>
        <dbReference type="Proteomes" id="UP000680304"/>
    </source>
</evidence>
<reference evidence="1 2" key="1">
    <citation type="submission" date="2021-04" db="EMBL/GenBank/DDBJ databases">
        <title>Draft genome sequence of Paenibacillus cisolokensis, LC2-13A.</title>
        <authorList>
            <person name="Uke A."/>
            <person name="Chhe C."/>
            <person name="Baramee S."/>
            <person name="Kosugi A."/>
        </authorList>
    </citation>
    <scope>NUCLEOTIDE SEQUENCE [LARGE SCALE GENOMIC DNA]</scope>
    <source>
        <strain evidence="1 2">LC2-13A</strain>
    </source>
</reference>
<sequence>MASRHPLSGAMPGRGYLCLRYRDWPCRTVASYVSAVGLAVHRPASTASATVAYKSWFCGGFLLDWL</sequence>
<proteinExistence type="predicted"/>
<organism evidence="1 2">
    <name type="scientific">Paenibacillus cisolokensis</name>
    <dbReference type="NCBI Taxonomy" id="1658519"/>
    <lineage>
        <taxon>Bacteria</taxon>
        <taxon>Bacillati</taxon>
        <taxon>Bacillota</taxon>
        <taxon>Bacilli</taxon>
        <taxon>Bacillales</taxon>
        <taxon>Paenibacillaceae</taxon>
        <taxon>Paenibacillus</taxon>
    </lineage>
</organism>
<comment type="caution">
    <text evidence="1">The sequence shown here is derived from an EMBL/GenBank/DDBJ whole genome shotgun (WGS) entry which is preliminary data.</text>
</comment>
<protein>
    <submittedName>
        <fullName evidence="1">Uncharacterized protein</fullName>
    </submittedName>
</protein>
<dbReference type="EMBL" id="BOVJ01000096">
    <property type="protein sequence ID" value="GIQ64475.1"/>
    <property type="molecule type" value="Genomic_DNA"/>
</dbReference>
<name>A0ABQ4N8I1_9BACL</name>
<evidence type="ECO:0000313" key="1">
    <source>
        <dbReference type="EMBL" id="GIQ64475.1"/>
    </source>
</evidence>
<accession>A0ABQ4N8I1</accession>
<gene>
    <name evidence="1" type="ORF">PACILC2_30430</name>
</gene>